<evidence type="ECO:0000313" key="1">
    <source>
        <dbReference type="EMBL" id="KAK3680549.1"/>
    </source>
</evidence>
<gene>
    <name evidence="1" type="ORF">LTR37_021175</name>
</gene>
<organism evidence="1 2">
    <name type="scientific">Vermiconidia calcicola</name>
    <dbReference type="NCBI Taxonomy" id="1690605"/>
    <lineage>
        <taxon>Eukaryota</taxon>
        <taxon>Fungi</taxon>
        <taxon>Dikarya</taxon>
        <taxon>Ascomycota</taxon>
        <taxon>Pezizomycotina</taxon>
        <taxon>Dothideomycetes</taxon>
        <taxon>Dothideomycetidae</taxon>
        <taxon>Mycosphaerellales</taxon>
        <taxon>Extremaceae</taxon>
        <taxon>Vermiconidia</taxon>
    </lineage>
</organism>
<reference evidence="1" key="1">
    <citation type="submission" date="2023-07" db="EMBL/GenBank/DDBJ databases">
        <title>Black Yeasts Isolated from many extreme environments.</title>
        <authorList>
            <person name="Coleine C."/>
            <person name="Stajich J.E."/>
            <person name="Selbmann L."/>
        </authorList>
    </citation>
    <scope>NUCLEOTIDE SEQUENCE</scope>
    <source>
        <strain evidence="1">CCFEE 5714</strain>
    </source>
</reference>
<proteinExistence type="predicted"/>
<evidence type="ECO:0000313" key="2">
    <source>
        <dbReference type="Proteomes" id="UP001281147"/>
    </source>
</evidence>
<dbReference type="EMBL" id="JAUTXU010000444">
    <property type="protein sequence ID" value="KAK3680549.1"/>
    <property type="molecule type" value="Genomic_DNA"/>
</dbReference>
<comment type="caution">
    <text evidence="1">The sequence shown here is derived from an EMBL/GenBank/DDBJ whole genome shotgun (WGS) entry which is preliminary data.</text>
</comment>
<keyword evidence="2" id="KW-1185">Reference proteome</keyword>
<name>A0ACC3MB63_9PEZI</name>
<accession>A0ACC3MB63</accession>
<sequence length="439" mass="49577">MSLFNRPAWAKSQTSEVDESEENIFSHSSRSYRDIVAEQERKKKAKLERKKAKEERRGSGKRVKDEPSDGSNKRRRISAKDGEELLSLAGMSSADAGAKEELTVEFEEADEPVRRSPRINRHVNRSPSQTKNQQSRSTQVVELGDSDEEEEKPVYATAPTEAVEIHDESDEEFAELARRARLDRQRRQLLDKKSHTPDIGLHSPSPAPGAIDTGQRSMPTPPPDPVVSLLISSPIPDTNPLIVQRKLSQRIQEIRIAWCEKQKFSAEFTKDVFLIHRMRKIYDVTTCKSLGLEVDLWGNIVMKGSEGREGVEKVHLEAVTDDIFRGMKAERARESKRRSGELPPEEDAGVGAANDGETMQPPEETLIRVMLKAKGTRDFKLKVRPTTLFSKLIAAYRKTFQLDSGQSVFLEFDGERLNPDDEVQSTEISDMDCVDVHIN</sequence>
<protein>
    <submittedName>
        <fullName evidence="1">Uncharacterized protein</fullName>
    </submittedName>
</protein>
<dbReference type="Proteomes" id="UP001281147">
    <property type="component" value="Unassembled WGS sequence"/>
</dbReference>